<feature type="region of interest" description="Disordered" evidence="1">
    <location>
        <begin position="1"/>
        <end position="24"/>
    </location>
</feature>
<proteinExistence type="predicted"/>
<dbReference type="Proteomes" id="UP000016930">
    <property type="component" value="Unassembled WGS sequence"/>
</dbReference>
<keyword evidence="3" id="KW-1185">Reference proteome</keyword>
<dbReference type="EMBL" id="KB445803">
    <property type="protein sequence ID" value="EMD34297.1"/>
    <property type="molecule type" value="Genomic_DNA"/>
</dbReference>
<sequence length="492" mass="54220">MGQPKASANPPLGAVEARDRGPEHCDRLRCSPKDCQTREGAERQRFSCDPGTSGDMHRCNRATETTFESSRDYWSYVGSLPYGEMGTEWRGMRSRMAAALGQKILSALISVSARGSWCRCSSSAGCGLHFPRRSFDGDKMHVTHAGGRASLVAKNIIMPLPASTVEGHTNDRRRDVRDPSDLIKSVLPSLRDAAQFRISAEMQLGHEAFKLLDDKLTVKYPNSIEKALCRLLLGYFTVANEDGERRLLLTGSINLPCGGIKRPDASFTVVSSRPKDRALNELRPNIVVEIQDTSGDARVAVVRQLCGGVNQGLVLHIENDDNRKGDEKQIELRHATFRDFRGHRRPVTAEEVYGVDSNGELYQRSSQNLPYSKCVCYLPRAVKGTYKLVDEATEVYVLCGADRVTGGVLEIAYGDLVSDAAITANEQARLNARRSADPAAADLTASSISIETFRNFTFRHICLLSEQTKHQVTRLGEGRLDVLGFAPQPHIA</sequence>
<name>M2R7B8_CERS8</name>
<organism evidence="2 3">
    <name type="scientific">Ceriporiopsis subvermispora (strain B)</name>
    <name type="common">White-rot fungus</name>
    <name type="synonym">Gelatoporia subvermispora</name>
    <dbReference type="NCBI Taxonomy" id="914234"/>
    <lineage>
        <taxon>Eukaryota</taxon>
        <taxon>Fungi</taxon>
        <taxon>Dikarya</taxon>
        <taxon>Basidiomycota</taxon>
        <taxon>Agaricomycotina</taxon>
        <taxon>Agaricomycetes</taxon>
        <taxon>Polyporales</taxon>
        <taxon>Gelatoporiaceae</taxon>
        <taxon>Gelatoporia</taxon>
    </lineage>
</organism>
<dbReference type="AlphaFoldDB" id="M2R7B8"/>
<reference evidence="2 3" key="1">
    <citation type="journal article" date="2012" name="Proc. Natl. Acad. Sci. U.S.A.">
        <title>Comparative genomics of Ceriporiopsis subvermispora and Phanerochaete chrysosporium provide insight into selective ligninolysis.</title>
        <authorList>
            <person name="Fernandez-Fueyo E."/>
            <person name="Ruiz-Duenas F.J."/>
            <person name="Ferreira P."/>
            <person name="Floudas D."/>
            <person name="Hibbett D.S."/>
            <person name="Canessa P."/>
            <person name="Larrondo L.F."/>
            <person name="James T.Y."/>
            <person name="Seelenfreund D."/>
            <person name="Lobos S."/>
            <person name="Polanco R."/>
            <person name="Tello M."/>
            <person name="Honda Y."/>
            <person name="Watanabe T."/>
            <person name="Watanabe T."/>
            <person name="Ryu J.S."/>
            <person name="Kubicek C.P."/>
            <person name="Schmoll M."/>
            <person name="Gaskell J."/>
            <person name="Hammel K.E."/>
            <person name="St John F.J."/>
            <person name="Vanden Wymelenberg A."/>
            <person name="Sabat G."/>
            <person name="Splinter BonDurant S."/>
            <person name="Syed K."/>
            <person name="Yadav J.S."/>
            <person name="Doddapaneni H."/>
            <person name="Subramanian V."/>
            <person name="Lavin J.L."/>
            <person name="Oguiza J.A."/>
            <person name="Perez G."/>
            <person name="Pisabarro A.G."/>
            <person name="Ramirez L."/>
            <person name="Santoyo F."/>
            <person name="Master E."/>
            <person name="Coutinho P.M."/>
            <person name="Henrissat B."/>
            <person name="Lombard V."/>
            <person name="Magnuson J.K."/>
            <person name="Kuees U."/>
            <person name="Hori C."/>
            <person name="Igarashi K."/>
            <person name="Samejima M."/>
            <person name="Held B.W."/>
            <person name="Barry K.W."/>
            <person name="LaButti K.M."/>
            <person name="Lapidus A."/>
            <person name="Lindquist E.A."/>
            <person name="Lucas S.M."/>
            <person name="Riley R."/>
            <person name="Salamov A.A."/>
            <person name="Hoffmeister D."/>
            <person name="Schwenk D."/>
            <person name="Hadar Y."/>
            <person name="Yarden O."/>
            <person name="de Vries R.P."/>
            <person name="Wiebenga A."/>
            <person name="Stenlid J."/>
            <person name="Eastwood D."/>
            <person name="Grigoriev I.V."/>
            <person name="Berka R.M."/>
            <person name="Blanchette R.A."/>
            <person name="Kersten P."/>
            <person name="Martinez A.T."/>
            <person name="Vicuna R."/>
            <person name="Cullen D."/>
        </authorList>
    </citation>
    <scope>NUCLEOTIDE SEQUENCE [LARGE SCALE GENOMIC DNA]</scope>
    <source>
        <strain evidence="2 3">B</strain>
    </source>
</reference>
<evidence type="ECO:0000313" key="3">
    <source>
        <dbReference type="Proteomes" id="UP000016930"/>
    </source>
</evidence>
<gene>
    <name evidence="2" type="ORF">CERSUDRAFT_125480</name>
</gene>
<evidence type="ECO:0000313" key="2">
    <source>
        <dbReference type="EMBL" id="EMD34297.1"/>
    </source>
</evidence>
<protein>
    <submittedName>
        <fullName evidence="2">Uncharacterized protein</fullName>
    </submittedName>
</protein>
<dbReference type="HOGENOM" id="CLU_554322_0_0_1"/>
<evidence type="ECO:0000256" key="1">
    <source>
        <dbReference type="SAM" id="MobiDB-lite"/>
    </source>
</evidence>
<accession>M2R7B8</accession>